<organism evidence="2 3">
    <name type="scientific">Paramecium sonneborni</name>
    <dbReference type="NCBI Taxonomy" id="65129"/>
    <lineage>
        <taxon>Eukaryota</taxon>
        <taxon>Sar</taxon>
        <taxon>Alveolata</taxon>
        <taxon>Ciliophora</taxon>
        <taxon>Intramacronucleata</taxon>
        <taxon>Oligohymenophorea</taxon>
        <taxon>Peniculida</taxon>
        <taxon>Parameciidae</taxon>
        <taxon>Paramecium</taxon>
    </lineage>
</organism>
<dbReference type="EMBL" id="CAJJDN010000062">
    <property type="protein sequence ID" value="CAD8094379.1"/>
    <property type="molecule type" value="Genomic_DNA"/>
</dbReference>
<accession>A0A8S1NSL0</accession>
<dbReference type="OrthoDB" id="317952at2759"/>
<reference evidence="2" key="1">
    <citation type="submission" date="2021-01" db="EMBL/GenBank/DDBJ databases">
        <authorList>
            <consortium name="Genoscope - CEA"/>
            <person name="William W."/>
        </authorList>
    </citation>
    <scope>NUCLEOTIDE SEQUENCE</scope>
</reference>
<feature type="compositionally biased region" description="Polar residues" evidence="1">
    <location>
        <begin position="64"/>
        <end position="73"/>
    </location>
</feature>
<name>A0A8S1NSL0_9CILI</name>
<sequence>MGVSICQQSCSINNHGVTKQQLELLPLNLDSKCNKCQIQLVANQLKIKIQEATKICCILPDDPVSSSREQSSIYDRPEAQTPYLPYSNQESKQQSNQYIQLFGKDFTQSIKIQSQLVSSNNEDILQQFQQQQSGQSYPRFCNEENKQQIYSLQVVEDNLDDYLHFDWKNSKFQLISINEQNLLTKSNPTIPTKKQIRKQLQ</sequence>
<evidence type="ECO:0000313" key="3">
    <source>
        <dbReference type="Proteomes" id="UP000692954"/>
    </source>
</evidence>
<gene>
    <name evidence="2" type="ORF">PSON_ATCC_30995.1.T0620162</name>
</gene>
<keyword evidence="3" id="KW-1185">Reference proteome</keyword>
<evidence type="ECO:0000256" key="1">
    <source>
        <dbReference type="SAM" id="MobiDB-lite"/>
    </source>
</evidence>
<proteinExistence type="predicted"/>
<feature type="region of interest" description="Disordered" evidence="1">
    <location>
        <begin position="63"/>
        <end position="84"/>
    </location>
</feature>
<evidence type="ECO:0000313" key="2">
    <source>
        <dbReference type="EMBL" id="CAD8094379.1"/>
    </source>
</evidence>
<dbReference type="Proteomes" id="UP000692954">
    <property type="component" value="Unassembled WGS sequence"/>
</dbReference>
<comment type="caution">
    <text evidence="2">The sequence shown here is derived from an EMBL/GenBank/DDBJ whole genome shotgun (WGS) entry which is preliminary data.</text>
</comment>
<dbReference type="AlphaFoldDB" id="A0A8S1NSL0"/>
<protein>
    <submittedName>
        <fullName evidence="2">Uncharacterized protein</fullName>
    </submittedName>
</protein>